<dbReference type="HOGENOM" id="CLU_1914564_0_0_5"/>
<reference evidence="2 3" key="1">
    <citation type="submission" date="2006-08" db="EMBL/GenBank/DDBJ databases">
        <title>Complete sequence of Maricaulis maris MCS10.</title>
        <authorList>
            <consortium name="US DOE Joint Genome Institute"/>
            <person name="Copeland A."/>
            <person name="Lucas S."/>
            <person name="Lapidus A."/>
            <person name="Barry K."/>
            <person name="Detter J.C."/>
            <person name="Glavina del Rio T."/>
            <person name="Hammon N."/>
            <person name="Israni S."/>
            <person name="Dalin E."/>
            <person name="Tice H."/>
            <person name="Pitluck S."/>
            <person name="Saunders E."/>
            <person name="Brettin T."/>
            <person name="Bruce D."/>
            <person name="Han C."/>
            <person name="Tapia R."/>
            <person name="Gilna P."/>
            <person name="Schmutz J."/>
            <person name="Larimer F."/>
            <person name="Land M."/>
            <person name="Hauser L."/>
            <person name="Kyrpides N."/>
            <person name="Mikhailova N."/>
            <person name="Viollier P."/>
            <person name="Stephens C."/>
            <person name="Richardson P."/>
        </authorList>
    </citation>
    <scope>NUCLEOTIDE SEQUENCE [LARGE SCALE GENOMIC DNA]</scope>
    <source>
        <strain evidence="2 3">MCS10</strain>
    </source>
</reference>
<evidence type="ECO:0000256" key="1">
    <source>
        <dbReference type="SAM" id="Phobius"/>
    </source>
</evidence>
<keyword evidence="3" id="KW-1185">Reference proteome</keyword>
<organism evidence="2 3">
    <name type="scientific">Maricaulis maris (strain MCS10)</name>
    <name type="common">Caulobacter maris</name>
    <dbReference type="NCBI Taxonomy" id="394221"/>
    <lineage>
        <taxon>Bacteria</taxon>
        <taxon>Pseudomonadati</taxon>
        <taxon>Pseudomonadota</taxon>
        <taxon>Alphaproteobacteria</taxon>
        <taxon>Maricaulales</taxon>
        <taxon>Maricaulaceae</taxon>
        <taxon>Maricaulis</taxon>
    </lineage>
</organism>
<gene>
    <name evidence="2" type="ordered locus">Mmar10_2776</name>
</gene>
<dbReference type="STRING" id="394221.Mmar10_2776"/>
<keyword evidence="1" id="KW-1133">Transmembrane helix</keyword>
<accession>Q0AKY5</accession>
<keyword evidence="1" id="KW-0812">Transmembrane</keyword>
<dbReference type="EMBL" id="CP000449">
    <property type="protein sequence ID" value="ABI67058.1"/>
    <property type="molecule type" value="Genomic_DNA"/>
</dbReference>
<evidence type="ECO:0008006" key="4">
    <source>
        <dbReference type="Google" id="ProtNLM"/>
    </source>
</evidence>
<dbReference type="AlphaFoldDB" id="Q0AKY5"/>
<dbReference type="Proteomes" id="UP000001964">
    <property type="component" value="Chromosome"/>
</dbReference>
<dbReference type="KEGG" id="mmr:Mmar10_2776"/>
<evidence type="ECO:0000313" key="2">
    <source>
        <dbReference type="EMBL" id="ABI67058.1"/>
    </source>
</evidence>
<protein>
    <recommendedName>
        <fullName evidence="4">General secretion pathway protein I</fullName>
    </recommendedName>
</protein>
<feature type="transmembrane region" description="Helical" evidence="1">
    <location>
        <begin position="12"/>
        <end position="38"/>
    </location>
</feature>
<keyword evidence="1" id="KW-0472">Membrane</keyword>
<dbReference type="RefSeq" id="WP_011644702.1">
    <property type="nucleotide sequence ID" value="NC_008347.1"/>
</dbReference>
<name>Q0AKY5_MARMM</name>
<dbReference type="OrthoDB" id="9763453at2"/>
<proteinExistence type="predicted"/>
<evidence type="ECO:0000313" key="3">
    <source>
        <dbReference type="Proteomes" id="UP000001964"/>
    </source>
</evidence>
<sequence precursor="true">MSTDRCNSDGYAILEALVALAIAAGVLTATMAGLAGLARGSRQADQVQQAMLEARNIEARLRAGLPVGALSERYPDWRFEFTAVDRPVDPRTGAVLTAVVLERANLPGWQLRFVYVETSGDEGLEASAYEPR</sequence>